<dbReference type="EMBL" id="AP027081">
    <property type="protein sequence ID" value="BDU77910.1"/>
    <property type="molecule type" value="Genomic_DNA"/>
</dbReference>
<keyword evidence="3" id="KW-1185">Reference proteome</keyword>
<sequence length="235" mass="24527">METRDLTSAPSLPTDLLATALRILPRPILAVAGDGRVILCNEAAVSLLGCAGPGDLLGRPLPRGLEDVNLPGPRTVWTAGGLGLAVDLEAMPLGDGTLLILADASERRRRAEASAGPRVASLQGLVQGLAQEMHTPVQFLGINLGFLRHAFGRFERGLEAVQAAACDLPEHRRVILARMEEDLDLAFLRAEVPSVLGECLEGLAKVAQAAAALKHLAGAGSPASADPWEGSIHAI</sequence>
<name>A0AA48H0S2_9BACT</name>
<dbReference type="KEGG" id="msea:METESE_28680"/>
<feature type="domain" description="PAS" evidence="1">
    <location>
        <begin position="17"/>
        <end position="69"/>
    </location>
</feature>
<dbReference type="InterPro" id="IPR000014">
    <property type="entry name" value="PAS"/>
</dbReference>
<accession>A0AA48H0S2</accession>
<dbReference type="Proteomes" id="UP001228113">
    <property type="component" value="Chromosome"/>
</dbReference>
<gene>
    <name evidence="2" type="ORF">METESE_28680</name>
</gene>
<reference evidence="2" key="1">
    <citation type="journal article" date="2023" name="Int. J. Syst. Evol. Microbiol.">
        <title>Mesoterricola silvestris gen. nov., sp. nov., Mesoterricola sediminis sp. nov., Geothrix oryzae sp. nov., Geothrix edaphica sp. nov., Geothrix rubra sp. nov., and Geothrix limicola sp. nov., six novel members of Acidobacteriota isolated from soils.</title>
        <authorList>
            <person name="Itoh H."/>
            <person name="Sugisawa Y."/>
            <person name="Mise K."/>
            <person name="Xu Z."/>
            <person name="Kuniyasu M."/>
            <person name="Ushijima N."/>
            <person name="Kawano K."/>
            <person name="Kobayashi E."/>
            <person name="Shiratori Y."/>
            <person name="Masuda Y."/>
            <person name="Senoo K."/>
        </authorList>
    </citation>
    <scope>NUCLEOTIDE SEQUENCE</scope>
    <source>
        <strain evidence="2">W786</strain>
    </source>
</reference>
<protein>
    <recommendedName>
        <fullName evidence="1">PAS domain-containing protein</fullName>
    </recommendedName>
</protein>
<organism evidence="2 3">
    <name type="scientific">Mesoterricola sediminis</name>
    <dbReference type="NCBI Taxonomy" id="2927980"/>
    <lineage>
        <taxon>Bacteria</taxon>
        <taxon>Pseudomonadati</taxon>
        <taxon>Acidobacteriota</taxon>
        <taxon>Holophagae</taxon>
        <taxon>Holophagales</taxon>
        <taxon>Holophagaceae</taxon>
        <taxon>Mesoterricola</taxon>
    </lineage>
</organism>
<proteinExistence type="predicted"/>
<dbReference type="AlphaFoldDB" id="A0AA48H0S2"/>
<dbReference type="InterPro" id="IPR035965">
    <property type="entry name" value="PAS-like_dom_sf"/>
</dbReference>
<dbReference type="CDD" id="cd00130">
    <property type="entry name" value="PAS"/>
    <property type="match status" value="1"/>
</dbReference>
<dbReference type="RefSeq" id="WP_316410474.1">
    <property type="nucleotide sequence ID" value="NZ_AP027081.1"/>
</dbReference>
<evidence type="ECO:0000313" key="3">
    <source>
        <dbReference type="Proteomes" id="UP001228113"/>
    </source>
</evidence>
<evidence type="ECO:0000259" key="1">
    <source>
        <dbReference type="Pfam" id="PF13188"/>
    </source>
</evidence>
<dbReference type="Pfam" id="PF13188">
    <property type="entry name" value="PAS_8"/>
    <property type="match status" value="1"/>
</dbReference>
<evidence type="ECO:0000313" key="2">
    <source>
        <dbReference type="EMBL" id="BDU77910.1"/>
    </source>
</evidence>
<dbReference type="SUPFAM" id="SSF55785">
    <property type="entry name" value="PYP-like sensor domain (PAS domain)"/>
    <property type="match status" value="1"/>
</dbReference>